<dbReference type="OrthoDB" id="9758229at2"/>
<sequence>MYAAIGYLKRGYQYFWPGFSSFSSIGPLFFLLFFIVINLLIWWLGPQLQIDQQYPLQSVWGRTIASSLFSLLFIAIFGLVQWRNALKNQSKSASNQSTTTEQQAANHSSKDPLEAHLKEQLSQLRLMQQQLHSTFSNKHDYQKPWYLMLGMPSSGKTSLIHRSGQKILASAGKQLIVASKSRRLALDNQSFSTGNLNQNSAFKLDWWLTDQALLIDIDGQLVSQGQIDNLQFATSESGVSYQHDPGNAGKGTIEKNLYQQLIGWLAEKRQQQSLSGVVVTLDMQKIATANAQQATVLAHIMRARLIELQQQLNASIKVYLVLSKIDLLQGFDGFFRGLSDSQRAQVLGFSFDISERDSADLWLEHFDYQYQLLVKRLHDLLPSALMRTSQPEGRKAIFSFVRQISGLHKPLSQYLTDMLLEFPAMTGQALTSATPELQVRGMYFTSVYQQGVPDNLFLQAAANKFSVANGVAIAQHAKNSKCYFSQQLFQSVIYPEAGITSPSQQYKSQRIRQFGWSIASAAVLSACLVGGWQHYYQKNLDAGMVLQQSIAGFYQQQDVLADKNSKELHPSYGLITQEQQLLPRLNLIRQALMLHQKTMTSDGNSPSSDSGVFSDLGLFQGDKIQPQLQAYYQKLLVSQFFPILAQRLLQQLLQTESDRSLADGRQPVGKAKLQQLQIKLLALYRMLSELPTRDHQSLISYFSKAWQADFPLNGALQHQLLGHLQYAVKHVAIAGQTELATADNGYLVIENTDQKNKINYIQQQIAAIPIEQRVYHRLRARAVGQLSSDISLAGLVGPDFQLIFQSESADAIHSIDVPNDVVIANAPVIPWLWTRRGMQKFFVGHSNQLVKLALKDNWALGLVDQIEFSQQDQLALQRQVNRLYIADYQKQWLQALDQLELKSFKDIGHGVLILKSIAGDTRPYHRLLAALQQNTAPVAPVSQASLIPVASADKSSKSKLANKKMRLANSDSLLAEKLPSLSSSLPNTVQLESAINQPFSQLNQLLKSSIEQASQLDQLMVFVVNLQQYLNNIAGASDVGNAALTAAKARIQLTDADPIYALERVALQLPTPLNRHFAKLAEQSWQVIQKKAINQLEVRWYREVYQPFKQKLASRYPFNPMANKDVALADFTAFFAPNGILDRFYNNNLKLFVDSGLLQQGKNKKQSLISHHVMNRIRAAEKIRAAFFNRKGVLDVPFTLEPLQLSANKRRSIINIDGQLVEYNHGPRRDVELIWPNTLRNTATSKLTLVSGQVGYSPKSLSHQGPWAFFRLLDQANLIGSSATSVDYRFQLANGSASYRLHAEADLNPFTSSVFRKFRLPANLYR</sequence>
<evidence type="ECO:0000259" key="3">
    <source>
        <dbReference type="Pfam" id="PF06744"/>
    </source>
</evidence>
<dbReference type="InterPro" id="IPR025743">
    <property type="entry name" value="TssM1_N"/>
</dbReference>
<evidence type="ECO:0000313" key="7">
    <source>
        <dbReference type="EMBL" id="PVZ68784.1"/>
    </source>
</evidence>
<evidence type="ECO:0000259" key="4">
    <source>
        <dbReference type="Pfam" id="PF06761"/>
    </source>
</evidence>
<evidence type="ECO:0000259" key="5">
    <source>
        <dbReference type="Pfam" id="PF14331"/>
    </source>
</evidence>
<dbReference type="InterPro" id="IPR053156">
    <property type="entry name" value="T6SS_TssM-like"/>
</dbReference>
<comment type="caution">
    <text evidence="7">The sequence shown here is derived from an EMBL/GenBank/DDBJ whole genome shotgun (WGS) entry which is preliminary data.</text>
</comment>
<keyword evidence="2" id="KW-1133">Transmembrane helix</keyword>
<feature type="transmembrane region" description="Helical" evidence="2">
    <location>
        <begin position="514"/>
        <end position="535"/>
    </location>
</feature>
<keyword evidence="2" id="KW-0472">Membrane</keyword>
<feature type="region of interest" description="Disordered" evidence="1">
    <location>
        <begin position="91"/>
        <end position="110"/>
    </location>
</feature>
<dbReference type="NCBIfam" id="TIGR03348">
    <property type="entry name" value="VI_IcmF"/>
    <property type="match status" value="1"/>
</dbReference>
<feature type="transmembrane region" description="Helical" evidence="2">
    <location>
        <begin position="64"/>
        <end position="82"/>
    </location>
</feature>
<dbReference type="Pfam" id="PF21070">
    <property type="entry name" value="IcmF_helical"/>
    <property type="match status" value="1"/>
</dbReference>
<dbReference type="PANTHER" id="PTHR36153:SF5">
    <property type="entry name" value="EXPORTED PROTEIN"/>
    <property type="match status" value="1"/>
</dbReference>
<dbReference type="InterPro" id="IPR009612">
    <property type="entry name" value="IcmF-rel"/>
</dbReference>
<dbReference type="InterPro" id="IPR017731">
    <property type="entry name" value="TssM1-like"/>
</dbReference>
<dbReference type="Pfam" id="PF06744">
    <property type="entry name" value="IcmF_C"/>
    <property type="match status" value="1"/>
</dbReference>
<reference evidence="7 8" key="1">
    <citation type="submission" date="2018-04" db="EMBL/GenBank/DDBJ databases">
        <title>Thalassorhabdus spongiae gen. nov., sp. nov., isolated from a marine sponge in South-West Iceland.</title>
        <authorList>
            <person name="Knobloch S."/>
            <person name="Daussin A."/>
            <person name="Johannsson R."/>
            <person name="Marteinsson V.T."/>
        </authorList>
    </citation>
    <scope>NUCLEOTIDE SEQUENCE [LARGE SCALE GENOMIC DNA]</scope>
    <source>
        <strain evidence="7 8">Hp12</strain>
    </source>
</reference>
<proteinExistence type="predicted"/>
<accession>A0A2V1GX07</accession>
<gene>
    <name evidence="7" type="primary">icmF</name>
    <name evidence="7" type="ORF">DC094_11035</name>
</gene>
<organism evidence="7 8">
    <name type="scientific">Pelagibaculum spongiae</name>
    <dbReference type="NCBI Taxonomy" id="2080658"/>
    <lineage>
        <taxon>Bacteria</taxon>
        <taxon>Pseudomonadati</taxon>
        <taxon>Pseudomonadota</taxon>
        <taxon>Gammaproteobacteria</taxon>
        <taxon>Oceanospirillales</taxon>
        <taxon>Pelagibaculum</taxon>
    </lineage>
</organism>
<evidence type="ECO:0000256" key="1">
    <source>
        <dbReference type="SAM" id="MobiDB-lite"/>
    </source>
</evidence>
<feature type="domain" description="Type VI secretion system IcmF C-terminal" evidence="3">
    <location>
        <begin position="1198"/>
        <end position="1304"/>
    </location>
</feature>
<dbReference type="InterPro" id="IPR010623">
    <property type="entry name" value="IcmF_C"/>
</dbReference>
<dbReference type="RefSeq" id="WP_116687169.1">
    <property type="nucleotide sequence ID" value="NZ_CAWNYD010000004.1"/>
</dbReference>
<dbReference type="PANTHER" id="PTHR36153">
    <property type="entry name" value="INNER MEMBRANE PROTEIN-RELATED"/>
    <property type="match status" value="1"/>
</dbReference>
<feature type="domain" description="Type VI secretion system component TssM1 helical" evidence="6">
    <location>
        <begin position="1094"/>
        <end position="1151"/>
    </location>
</feature>
<evidence type="ECO:0000256" key="2">
    <source>
        <dbReference type="SAM" id="Phobius"/>
    </source>
</evidence>
<feature type="transmembrane region" description="Helical" evidence="2">
    <location>
        <begin position="21"/>
        <end position="44"/>
    </location>
</feature>
<name>A0A2V1GX07_9GAMM</name>
<feature type="compositionally biased region" description="Polar residues" evidence="1">
    <location>
        <begin position="91"/>
        <end position="107"/>
    </location>
</feature>
<evidence type="ECO:0000313" key="8">
    <source>
        <dbReference type="Proteomes" id="UP000244906"/>
    </source>
</evidence>
<keyword evidence="2" id="KW-0812">Transmembrane</keyword>
<evidence type="ECO:0000259" key="6">
    <source>
        <dbReference type="Pfam" id="PF21070"/>
    </source>
</evidence>
<dbReference type="InterPro" id="IPR048677">
    <property type="entry name" value="TssM1_hel"/>
</dbReference>
<dbReference type="Pfam" id="PF14331">
    <property type="entry name" value="IcmF-related_N"/>
    <property type="match status" value="1"/>
</dbReference>
<dbReference type="EMBL" id="QDDL01000004">
    <property type="protein sequence ID" value="PVZ68784.1"/>
    <property type="molecule type" value="Genomic_DNA"/>
</dbReference>
<keyword evidence="8" id="KW-1185">Reference proteome</keyword>
<dbReference type="Pfam" id="PF06761">
    <property type="entry name" value="IcmF-related"/>
    <property type="match status" value="1"/>
</dbReference>
<feature type="domain" description="IcmF-related" evidence="4">
    <location>
        <begin position="583"/>
        <end position="935"/>
    </location>
</feature>
<dbReference type="Proteomes" id="UP000244906">
    <property type="component" value="Unassembled WGS sequence"/>
</dbReference>
<feature type="domain" description="Type VI secretion system component TssM1 N-terminal" evidence="5">
    <location>
        <begin position="254"/>
        <end position="516"/>
    </location>
</feature>
<protein>
    <submittedName>
        <fullName evidence="7">Type VI secretion system membrane subunit TssM</fullName>
    </submittedName>
</protein>